<proteinExistence type="predicted"/>
<dbReference type="InterPro" id="IPR006553">
    <property type="entry name" value="Leu-rich_rpt_Cys-con_subtyp"/>
</dbReference>
<comment type="caution">
    <text evidence="1">The sequence shown here is derived from an EMBL/GenBank/DDBJ whole genome shotgun (WGS) entry which is preliminary data.</text>
</comment>
<evidence type="ECO:0000313" key="1">
    <source>
        <dbReference type="EMBL" id="KAJ8601906.1"/>
    </source>
</evidence>
<reference evidence="1" key="1">
    <citation type="submission" date="2023-01" db="EMBL/GenBank/DDBJ databases">
        <title>Metagenome sequencing of chrysophaentin producing Chrysophaeum taylorii.</title>
        <authorList>
            <person name="Davison J."/>
            <person name="Bewley C."/>
        </authorList>
    </citation>
    <scope>NUCLEOTIDE SEQUENCE</scope>
    <source>
        <strain evidence="1">NIES-1699</strain>
    </source>
</reference>
<dbReference type="Gene3D" id="3.80.10.10">
    <property type="entry name" value="Ribonuclease Inhibitor"/>
    <property type="match status" value="1"/>
</dbReference>
<dbReference type="SUPFAM" id="SSF52047">
    <property type="entry name" value="RNI-like"/>
    <property type="match status" value="1"/>
</dbReference>
<dbReference type="EMBL" id="JAQMWT010000398">
    <property type="protein sequence ID" value="KAJ8601906.1"/>
    <property type="molecule type" value="Genomic_DNA"/>
</dbReference>
<organism evidence="1 2">
    <name type="scientific">Chrysophaeum taylorii</name>
    <dbReference type="NCBI Taxonomy" id="2483200"/>
    <lineage>
        <taxon>Eukaryota</taxon>
        <taxon>Sar</taxon>
        <taxon>Stramenopiles</taxon>
        <taxon>Ochrophyta</taxon>
        <taxon>Pelagophyceae</taxon>
        <taxon>Pelagomonadales</taxon>
        <taxon>Pelagomonadaceae</taxon>
        <taxon>Chrysophaeum</taxon>
    </lineage>
</organism>
<gene>
    <name evidence="1" type="ORF">CTAYLR_002694</name>
</gene>
<dbReference type="PANTHER" id="PTHR13382:SF7">
    <property type="entry name" value="LEUCINE-RICH REPEAT-CONTAINING PROTEIN"/>
    <property type="match status" value="1"/>
</dbReference>
<dbReference type="SMART" id="SM00367">
    <property type="entry name" value="LRR_CC"/>
    <property type="match status" value="2"/>
</dbReference>
<dbReference type="GO" id="GO:0005737">
    <property type="term" value="C:cytoplasm"/>
    <property type="evidence" value="ECO:0007669"/>
    <property type="project" value="TreeGrafter"/>
</dbReference>
<dbReference type="Pfam" id="PF13516">
    <property type="entry name" value="LRR_6"/>
    <property type="match status" value="2"/>
</dbReference>
<protein>
    <submittedName>
        <fullName evidence="1">Uncharacterized protein</fullName>
    </submittedName>
</protein>
<dbReference type="InterPro" id="IPR032675">
    <property type="entry name" value="LRR_dom_sf"/>
</dbReference>
<dbReference type="InterPro" id="IPR001611">
    <property type="entry name" value="Leu-rich_rpt"/>
</dbReference>
<sequence>MLQKDRDVVEPLCTSDFEEERLFAGLVKSNLTFEEIDRVALCVRGWYYEKHDLIATEGGRSINLGRNPQTRAYDILSSGEVSRVTDADVKYFLSNKVTSAIAAYCGANLTSLDVSGCGKLTDNALEAIGANCSNLTSLDVSGCRNLTDNALEAIGANRLEPARVSETMLKFGEERKQEPNTRSIRVEST</sequence>
<keyword evidence="2" id="KW-1185">Reference proteome</keyword>
<dbReference type="AlphaFoldDB" id="A0AAD7XKQ3"/>
<accession>A0AAD7XKQ3</accession>
<dbReference type="Proteomes" id="UP001230188">
    <property type="component" value="Unassembled WGS sequence"/>
</dbReference>
<name>A0AAD7XKQ3_9STRA</name>
<evidence type="ECO:0000313" key="2">
    <source>
        <dbReference type="Proteomes" id="UP001230188"/>
    </source>
</evidence>
<dbReference type="PANTHER" id="PTHR13382">
    <property type="entry name" value="MITOCHONDRIAL ATP SYNTHASE COUPLING FACTOR B"/>
    <property type="match status" value="1"/>
</dbReference>
<dbReference type="InterPro" id="IPR050648">
    <property type="entry name" value="F-box_LRR-repeat"/>
</dbReference>